<keyword evidence="3" id="KW-1185">Reference proteome</keyword>
<proteinExistence type="predicted"/>
<sequence>QTGSVKDYQGQFELLANRITGLPPPFYLSCFVSGLKPAIRREVQAFQPLTLIQAINLAKLQEEKLSDRSSYTTSIPKSQPTTTTPPSPSSFRPTMTINPPKPSPAIKRLTPAELQARRHRCKRSFHLLIVEPDDEEPDATTLQLQLSEPITQVELSDPEPDPAQISLHALMGNSIPQTLRVLGRIHQNPVGILIDSGSTHNFLQDRVVKQLGLPTQPAHSFTVLVGNGEQLSCTTMCSQVSLMLGSHEFIVDLFVLPLSGAELVLGVQWLKTLGPILTDYEKLTMSFYKDGEQVQLAGVPKPSPQESNLNQLQRLIHTDALDTFLHLHLIVPDNPNTEPDTPHPQITPILDKFDSLFQPPTSLPPPRPVDHQINLTNPSNPINIRPYRYPHFQKNEIELQIKEMLANGLIQPSASVFSSPVLLVRKKDGSWRFCVDYRAL</sequence>
<dbReference type="InterPro" id="IPR032567">
    <property type="entry name" value="RTL1-rel"/>
</dbReference>
<dbReference type="Gene3D" id="3.10.10.10">
    <property type="entry name" value="HIV Type 1 Reverse Transcriptase, subunit A, domain 1"/>
    <property type="match status" value="1"/>
</dbReference>
<dbReference type="Pfam" id="PF08284">
    <property type="entry name" value="RVP_2"/>
    <property type="match status" value="1"/>
</dbReference>
<dbReference type="InterPro" id="IPR043502">
    <property type="entry name" value="DNA/RNA_pol_sf"/>
</dbReference>
<dbReference type="PANTHER" id="PTHR15503">
    <property type="entry name" value="LDOC1 RELATED"/>
    <property type="match status" value="1"/>
</dbReference>
<evidence type="ECO:0000313" key="2">
    <source>
        <dbReference type="EMBL" id="MCH90126.1"/>
    </source>
</evidence>
<feature type="compositionally biased region" description="Low complexity" evidence="1">
    <location>
        <begin position="72"/>
        <end position="82"/>
    </location>
</feature>
<comment type="caution">
    <text evidence="2">The sequence shown here is derived from an EMBL/GenBank/DDBJ whole genome shotgun (WGS) entry which is preliminary data.</text>
</comment>
<name>A0A392MRD0_9FABA</name>
<feature type="non-terminal residue" evidence="2">
    <location>
        <position position="440"/>
    </location>
</feature>
<feature type="non-terminal residue" evidence="2">
    <location>
        <position position="1"/>
    </location>
</feature>
<feature type="region of interest" description="Disordered" evidence="1">
    <location>
        <begin position="66"/>
        <end position="105"/>
    </location>
</feature>
<organism evidence="2 3">
    <name type="scientific">Trifolium medium</name>
    <dbReference type="NCBI Taxonomy" id="97028"/>
    <lineage>
        <taxon>Eukaryota</taxon>
        <taxon>Viridiplantae</taxon>
        <taxon>Streptophyta</taxon>
        <taxon>Embryophyta</taxon>
        <taxon>Tracheophyta</taxon>
        <taxon>Spermatophyta</taxon>
        <taxon>Magnoliopsida</taxon>
        <taxon>eudicotyledons</taxon>
        <taxon>Gunneridae</taxon>
        <taxon>Pentapetalae</taxon>
        <taxon>rosids</taxon>
        <taxon>fabids</taxon>
        <taxon>Fabales</taxon>
        <taxon>Fabaceae</taxon>
        <taxon>Papilionoideae</taxon>
        <taxon>50 kb inversion clade</taxon>
        <taxon>NPAAA clade</taxon>
        <taxon>Hologalegina</taxon>
        <taxon>IRL clade</taxon>
        <taxon>Trifolieae</taxon>
        <taxon>Trifolium</taxon>
    </lineage>
</organism>
<dbReference type="AlphaFoldDB" id="A0A392MRD0"/>
<dbReference type="SUPFAM" id="SSF56672">
    <property type="entry name" value="DNA/RNA polymerases"/>
    <property type="match status" value="1"/>
</dbReference>
<dbReference type="SUPFAM" id="SSF50630">
    <property type="entry name" value="Acid proteases"/>
    <property type="match status" value="1"/>
</dbReference>
<dbReference type="PANTHER" id="PTHR15503:SF22">
    <property type="entry name" value="TRANSPOSON TY3-I GAG POLYPROTEIN"/>
    <property type="match status" value="1"/>
</dbReference>
<dbReference type="EMBL" id="LXQA010017645">
    <property type="protein sequence ID" value="MCH90126.1"/>
    <property type="molecule type" value="Genomic_DNA"/>
</dbReference>
<protein>
    <submittedName>
        <fullName evidence="2">Uncharacterized protein</fullName>
    </submittedName>
</protein>
<evidence type="ECO:0000256" key="1">
    <source>
        <dbReference type="SAM" id="MobiDB-lite"/>
    </source>
</evidence>
<dbReference type="InterPro" id="IPR021109">
    <property type="entry name" value="Peptidase_aspartic_dom_sf"/>
</dbReference>
<dbReference type="Gene3D" id="2.40.70.10">
    <property type="entry name" value="Acid Proteases"/>
    <property type="match status" value="1"/>
</dbReference>
<dbReference type="CDD" id="cd00303">
    <property type="entry name" value="retropepsin_like"/>
    <property type="match status" value="1"/>
</dbReference>
<accession>A0A392MRD0</accession>
<gene>
    <name evidence="2" type="ORF">A2U01_0011034</name>
</gene>
<dbReference type="Proteomes" id="UP000265520">
    <property type="component" value="Unassembled WGS sequence"/>
</dbReference>
<reference evidence="2 3" key="1">
    <citation type="journal article" date="2018" name="Front. Plant Sci.">
        <title>Red Clover (Trifolium pratense) and Zigzag Clover (T. medium) - A Picture of Genomic Similarities and Differences.</title>
        <authorList>
            <person name="Dluhosova J."/>
            <person name="Istvanek J."/>
            <person name="Nedelnik J."/>
            <person name="Repkova J."/>
        </authorList>
    </citation>
    <scope>NUCLEOTIDE SEQUENCE [LARGE SCALE GENOMIC DNA]</scope>
    <source>
        <strain evidence="3">cv. 10/8</strain>
        <tissue evidence="2">Leaf</tissue>
    </source>
</reference>
<evidence type="ECO:0000313" key="3">
    <source>
        <dbReference type="Proteomes" id="UP000265520"/>
    </source>
</evidence>